<evidence type="ECO:0000313" key="2">
    <source>
        <dbReference type="EMBL" id="MBM6574774.1"/>
    </source>
</evidence>
<dbReference type="InterPro" id="IPR000253">
    <property type="entry name" value="FHA_dom"/>
</dbReference>
<dbReference type="NCBIfam" id="TIGR03354">
    <property type="entry name" value="VI_FHA"/>
    <property type="match status" value="1"/>
</dbReference>
<feature type="domain" description="FHA" evidence="1">
    <location>
        <begin position="42"/>
        <end position="92"/>
    </location>
</feature>
<proteinExistence type="predicted"/>
<evidence type="ECO:0000313" key="3">
    <source>
        <dbReference type="Proteomes" id="UP000763641"/>
    </source>
</evidence>
<dbReference type="Gene3D" id="2.60.200.20">
    <property type="match status" value="1"/>
</dbReference>
<dbReference type="InterPro" id="IPR017735">
    <property type="entry name" value="T6SS_FHA"/>
</dbReference>
<dbReference type="RefSeq" id="WP_204193022.1">
    <property type="nucleotide sequence ID" value="NZ_JAFEMC010000001.1"/>
</dbReference>
<dbReference type="InterPro" id="IPR008984">
    <property type="entry name" value="SMAD_FHA_dom_sf"/>
</dbReference>
<dbReference type="Proteomes" id="UP000763641">
    <property type="component" value="Unassembled WGS sequence"/>
</dbReference>
<evidence type="ECO:0000259" key="1">
    <source>
        <dbReference type="PROSITE" id="PS50006"/>
    </source>
</evidence>
<comment type="caution">
    <text evidence="2">The sequence shown here is derived from an EMBL/GenBank/DDBJ whole genome shotgun (WGS) entry which is preliminary data.</text>
</comment>
<dbReference type="SUPFAM" id="SSF49879">
    <property type="entry name" value="SMAD/FHA domain"/>
    <property type="match status" value="1"/>
</dbReference>
<keyword evidence="3" id="KW-1185">Reference proteome</keyword>
<sequence>MRTRGFARQFADPKSAMPLILTLCPTTTGLVLPPCRIGTVDIVIGSGVDVDVRLPDSQGKIAPRQCQIGCREGVYLIVDLGGFGTRLNDRPLDRPQRLSPGDRIGVGPYELAVAPADAAPSGGQAGGPADALLAAAGLARGKVAGDDTAIVRTAGVLLRTLVDGMVSLLAARARAKAEMGAEATALAIGAGNPMKLARDGEQALALLLAPATRGVMPAQAAVADAFGDLEAHQAATLRAMQGAMAATLDRFSPTAIRARADRHGLLSRVLPGSRDAALWQAYEREFDGVAKTSGEDFVDTFAREFRDAYQRISSAARPPS</sequence>
<dbReference type="SMART" id="SM00240">
    <property type="entry name" value="FHA"/>
    <property type="match status" value="1"/>
</dbReference>
<dbReference type="EMBL" id="JAFEMC010000001">
    <property type="protein sequence ID" value="MBM6574774.1"/>
    <property type="molecule type" value="Genomic_DNA"/>
</dbReference>
<dbReference type="CDD" id="cd00060">
    <property type="entry name" value="FHA"/>
    <property type="match status" value="1"/>
</dbReference>
<protein>
    <submittedName>
        <fullName evidence="2">Type VI secretion system-associated FHA domain protein TagH</fullName>
    </submittedName>
</protein>
<name>A0ABS2D1J7_9SPHN</name>
<gene>
    <name evidence="2" type="primary">tagH</name>
    <name evidence="2" type="ORF">ILT43_00185</name>
</gene>
<reference evidence="2 3" key="1">
    <citation type="submission" date="2020-12" db="EMBL/GenBank/DDBJ databases">
        <title>Sphingomonas sp.</title>
        <authorList>
            <person name="Kim M.K."/>
        </authorList>
    </citation>
    <scope>NUCLEOTIDE SEQUENCE [LARGE SCALE GENOMIC DNA]</scope>
    <source>
        <strain evidence="2 3">BT552</strain>
    </source>
</reference>
<organism evidence="2 3">
    <name type="scientific">Sphingomonas longa</name>
    <dbReference type="NCBI Taxonomy" id="2778730"/>
    <lineage>
        <taxon>Bacteria</taxon>
        <taxon>Pseudomonadati</taxon>
        <taxon>Pseudomonadota</taxon>
        <taxon>Alphaproteobacteria</taxon>
        <taxon>Sphingomonadales</taxon>
        <taxon>Sphingomonadaceae</taxon>
        <taxon>Sphingomonas</taxon>
    </lineage>
</organism>
<dbReference type="Pfam" id="PF20232">
    <property type="entry name" value="T6SS_FHA_C"/>
    <property type="match status" value="1"/>
</dbReference>
<dbReference type="InterPro" id="IPR046883">
    <property type="entry name" value="T6SS_FHA_C"/>
</dbReference>
<dbReference type="PROSITE" id="PS50006">
    <property type="entry name" value="FHA_DOMAIN"/>
    <property type="match status" value="1"/>
</dbReference>
<accession>A0ABS2D1J7</accession>
<dbReference type="Pfam" id="PF00498">
    <property type="entry name" value="FHA"/>
    <property type="match status" value="1"/>
</dbReference>